<organism evidence="2 3">
    <name type="scientific">Streptomyces thermocoprophilus</name>
    <dbReference type="NCBI Taxonomy" id="78356"/>
    <lineage>
        <taxon>Bacteria</taxon>
        <taxon>Bacillati</taxon>
        <taxon>Actinomycetota</taxon>
        <taxon>Actinomycetes</taxon>
        <taxon>Kitasatosporales</taxon>
        <taxon>Streptomycetaceae</taxon>
        <taxon>Streptomyces</taxon>
    </lineage>
</organism>
<comment type="caution">
    <text evidence="2">The sequence shown here is derived from an EMBL/GenBank/DDBJ whole genome shotgun (WGS) entry which is preliminary data.</text>
</comment>
<protein>
    <submittedName>
        <fullName evidence="2">Suppressor of fused domain protein</fullName>
    </submittedName>
</protein>
<dbReference type="Proteomes" id="UP001589703">
    <property type="component" value="Unassembled WGS sequence"/>
</dbReference>
<evidence type="ECO:0000259" key="1">
    <source>
        <dbReference type="Pfam" id="PF05076"/>
    </source>
</evidence>
<name>A0ABV5VMX2_9ACTN</name>
<feature type="domain" description="Suppressor of fused-like" evidence="1">
    <location>
        <begin position="4"/>
        <end position="58"/>
    </location>
</feature>
<evidence type="ECO:0000313" key="2">
    <source>
        <dbReference type="EMBL" id="MFB9739109.1"/>
    </source>
</evidence>
<gene>
    <name evidence="2" type="ORF">ACFFRO_29010</name>
</gene>
<dbReference type="RefSeq" id="WP_247466101.1">
    <property type="nucleotide sequence ID" value="NZ_JBHMAR010000071.1"/>
</dbReference>
<dbReference type="InterPro" id="IPR020941">
    <property type="entry name" value="SUFU-like_domain"/>
</dbReference>
<sequence>MYSDDDFASVVLENGIETIIAWLVPIGASEAAYVRERGLTAFEEELARQDPELLDLNRAGMKL</sequence>
<proteinExistence type="predicted"/>
<reference evidence="2 3" key="1">
    <citation type="submission" date="2024-09" db="EMBL/GenBank/DDBJ databases">
        <authorList>
            <person name="Sun Q."/>
            <person name="Mori K."/>
        </authorList>
    </citation>
    <scope>NUCLEOTIDE SEQUENCE [LARGE SCALE GENOMIC DNA]</scope>
    <source>
        <strain evidence="2 3">JCM 10918</strain>
    </source>
</reference>
<accession>A0ABV5VMX2</accession>
<dbReference type="Pfam" id="PF05076">
    <property type="entry name" value="SUFU"/>
    <property type="match status" value="1"/>
</dbReference>
<dbReference type="EMBL" id="JBHMAR010000071">
    <property type="protein sequence ID" value="MFB9739109.1"/>
    <property type="molecule type" value="Genomic_DNA"/>
</dbReference>
<evidence type="ECO:0000313" key="3">
    <source>
        <dbReference type="Proteomes" id="UP001589703"/>
    </source>
</evidence>
<keyword evidence="3" id="KW-1185">Reference proteome</keyword>